<organism evidence="1 2">
    <name type="scientific">Xylella fastidiosa subsp. fastidiosa</name>
    <dbReference type="NCBI Taxonomy" id="644356"/>
    <lineage>
        <taxon>Bacteria</taxon>
        <taxon>Pseudomonadati</taxon>
        <taxon>Pseudomonadota</taxon>
        <taxon>Gammaproteobacteria</taxon>
        <taxon>Lysobacterales</taxon>
        <taxon>Lysobacteraceae</taxon>
        <taxon>Xylella</taxon>
    </lineage>
</organism>
<proteinExistence type="predicted"/>
<accession>A0AAJ5R195</accession>
<evidence type="ECO:0000313" key="1">
    <source>
        <dbReference type="EMBL" id="WCF28807.1"/>
    </source>
</evidence>
<protein>
    <submittedName>
        <fullName evidence="1">Uncharacterized protein</fullName>
    </submittedName>
</protein>
<sequence>MSIINKKTIRILFPQWQGGNQELYSFGARLLAWLLLKTEAPMFEVNVPEFKKETPEPERGVI</sequence>
<dbReference type="EMBL" id="CP109886">
    <property type="protein sequence ID" value="WCF28807.1"/>
    <property type="molecule type" value="Genomic_DNA"/>
</dbReference>
<dbReference type="RefSeq" id="WP_233341824.1">
    <property type="nucleotide sequence ID" value="NZ_CP109886.1"/>
</dbReference>
<dbReference type="AlphaFoldDB" id="A0AAJ5R195"/>
<reference evidence="1" key="1">
    <citation type="journal article" date="2022" name="Phytopathology">
        <title>Complete circularized genome resources of seven strains of Xylella fastidiosa subsp. fastidiosa using hybrid assembly reveals unknown plasmids.</title>
        <authorList>
            <person name="Velasco-Amo M.D.P."/>
            <person name="Arias-Giraldo L.F.F."/>
            <person name="Ecija M.R."/>
            <person name="De La Fuente L."/>
            <person name="Marco-Noales E."/>
            <person name="Moralejo E."/>
            <person name="Navas-Cort J.A."/>
            <person name="Landa B.B."/>
        </authorList>
    </citation>
    <scope>NUCLEOTIDE SEQUENCE</scope>
    <source>
        <strain evidence="1">CFBP8073</strain>
    </source>
</reference>
<evidence type="ECO:0000313" key="2">
    <source>
        <dbReference type="Proteomes" id="UP001211513"/>
    </source>
</evidence>
<name>A0AAJ5R195_XYLFS</name>
<reference evidence="1" key="2">
    <citation type="submission" date="2022-10" db="EMBL/GenBank/DDBJ databases">
        <authorList>
            <person name="Landa B."/>
            <person name="Arias-Giraldo L.F."/>
            <person name="Roman-Ecija M."/>
            <person name="Velasco-Amo M.P."/>
            <person name="De La Fuente L."/>
            <person name="Marco-Noales E."/>
            <person name="Moralejo E."/>
        </authorList>
    </citation>
    <scope>NUCLEOTIDE SEQUENCE</scope>
    <source>
        <strain evidence="1">CFBP8073</strain>
    </source>
</reference>
<dbReference type="Proteomes" id="UP001211513">
    <property type="component" value="Chromosome"/>
</dbReference>
<gene>
    <name evidence="1" type="ORF">OK117_02700</name>
</gene>